<keyword evidence="3" id="KW-1185">Reference proteome</keyword>
<dbReference type="AlphaFoldDB" id="K9WFE1"/>
<evidence type="ECO:0000256" key="1">
    <source>
        <dbReference type="SAM" id="Phobius"/>
    </source>
</evidence>
<evidence type="ECO:0000313" key="3">
    <source>
        <dbReference type="Proteomes" id="UP000010471"/>
    </source>
</evidence>
<dbReference type="Proteomes" id="UP000010471">
    <property type="component" value="Chromosome"/>
</dbReference>
<sequence length="82" mass="8919">MRAKTEMIAFQEASTTPKSHLNEQPYSGILSERFAIVLCGLGVAVFALPILVMIQVLSGLYWGCVSVYQLLSGSELGKLNDI</sequence>
<evidence type="ECO:0000313" key="2">
    <source>
        <dbReference type="EMBL" id="AFZ18242.1"/>
    </source>
</evidence>
<accession>K9WFE1</accession>
<protein>
    <submittedName>
        <fullName evidence="2">Uncharacterized protein</fullName>
    </submittedName>
</protein>
<reference evidence="2 3" key="1">
    <citation type="submission" date="2012-06" db="EMBL/GenBank/DDBJ databases">
        <title>Finished chromosome of genome of Microcoleus sp. PCC 7113.</title>
        <authorList>
            <consortium name="US DOE Joint Genome Institute"/>
            <person name="Gugger M."/>
            <person name="Coursin T."/>
            <person name="Rippka R."/>
            <person name="Tandeau De Marsac N."/>
            <person name="Huntemann M."/>
            <person name="Wei C.-L."/>
            <person name="Han J."/>
            <person name="Detter J.C."/>
            <person name="Han C."/>
            <person name="Tapia R."/>
            <person name="Chen A."/>
            <person name="Kyrpides N."/>
            <person name="Mavromatis K."/>
            <person name="Markowitz V."/>
            <person name="Szeto E."/>
            <person name="Ivanova N."/>
            <person name="Pagani I."/>
            <person name="Pati A."/>
            <person name="Goodwin L."/>
            <person name="Nordberg H.P."/>
            <person name="Cantor M.N."/>
            <person name="Hua S.X."/>
            <person name="Woyke T."/>
            <person name="Kerfeld C.A."/>
        </authorList>
    </citation>
    <scope>NUCLEOTIDE SEQUENCE [LARGE SCALE GENOMIC DNA]</scope>
    <source>
        <strain evidence="2 3">PCC 7113</strain>
    </source>
</reference>
<dbReference type="HOGENOM" id="CLU_2554493_0_0_3"/>
<keyword evidence="1" id="KW-1133">Transmembrane helix</keyword>
<keyword evidence="1" id="KW-0472">Membrane</keyword>
<gene>
    <name evidence="2" type="ORF">Mic7113_2440</name>
</gene>
<proteinExistence type="predicted"/>
<dbReference type="KEGG" id="mic:Mic7113_2440"/>
<dbReference type="EMBL" id="CP003630">
    <property type="protein sequence ID" value="AFZ18242.1"/>
    <property type="molecule type" value="Genomic_DNA"/>
</dbReference>
<feature type="transmembrane region" description="Helical" evidence="1">
    <location>
        <begin position="34"/>
        <end position="62"/>
    </location>
</feature>
<dbReference type="STRING" id="1173027.Mic7113_2440"/>
<name>K9WFE1_9CYAN</name>
<organism evidence="2 3">
    <name type="scientific">Allocoleopsis franciscana PCC 7113</name>
    <dbReference type="NCBI Taxonomy" id="1173027"/>
    <lineage>
        <taxon>Bacteria</taxon>
        <taxon>Bacillati</taxon>
        <taxon>Cyanobacteriota</taxon>
        <taxon>Cyanophyceae</taxon>
        <taxon>Coleofasciculales</taxon>
        <taxon>Coleofasciculaceae</taxon>
        <taxon>Allocoleopsis</taxon>
        <taxon>Allocoleopsis franciscana</taxon>
    </lineage>
</organism>
<keyword evidence="1" id="KW-0812">Transmembrane</keyword>